<keyword evidence="3 6" id="KW-0812">Transmembrane</keyword>
<dbReference type="PANTHER" id="PTHR36115:SF9">
    <property type="entry name" value="LMO1584 PROTEIN"/>
    <property type="match status" value="1"/>
</dbReference>
<accession>A0A6B3W704</accession>
<dbReference type="RefSeq" id="WP_163243585.1">
    <property type="nucleotide sequence ID" value="NZ_JAAIWN010000092.1"/>
</dbReference>
<organism evidence="9 10">
    <name type="scientific">Bacillus aquiflavi</name>
    <dbReference type="NCBI Taxonomy" id="2672567"/>
    <lineage>
        <taxon>Bacteria</taxon>
        <taxon>Bacillati</taxon>
        <taxon>Bacillota</taxon>
        <taxon>Bacilli</taxon>
        <taxon>Bacillales</taxon>
        <taxon>Bacillaceae</taxon>
        <taxon>Bacillus</taxon>
    </lineage>
</organism>
<feature type="domain" description="RDD" evidence="7">
    <location>
        <begin position="15"/>
        <end position="164"/>
    </location>
</feature>
<dbReference type="PANTHER" id="PTHR36115">
    <property type="entry name" value="PROLINE-RICH ANTIGEN HOMOLOG-RELATED"/>
    <property type="match status" value="1"/>
</dbReference>
<comment type="caution">
    <text evidence="9">The sequence shown here is derived from an EMBL/GenBank/DDBJ whole genome shotgun (WGS) entry which is preliminary data.</text>
</comment>
<keyword evidence="4 6" id="KW-1133">Transmembrane helix</keyword>
<keyword evidence="2" id="KW-1003">Cell membrane</keyword>
<keyword evidence="5 6" id="KW-0472">Membrane</keyword>
<evidence type="ECO:0000256" key="3">
    <source>
        <dbReference type="ARBA" id="ARBA00022692"/>
    </source>
</evidence>
<dbReference type="EMBL" id="JAAIWN010000092">
    <property type="protein sequence ID" value="NEY83184.1"/>
    <property type="molecule type" value="Genomic_DNA"/>
</dbReference>
<reference evidence="8 11" key="2">
    <citation type="submission" date="2020-07" db="EMBL/GenBank/DDBJ databases">
        <authorList>
            <person name="Feng H."/>
        </authorList>
    </citation>
    <scope>NUCLEOTIDE SEQUENCE [LARGE SCALE GENOMIC DNA]</scope>
    <source>
        <strain evidence="11">s-12</strain>
        <strain evidence="8">S-12</strain>
    </source>
</reference>
<evidence type="ECO:0000313" key="9">
    <source>
        <dbReference type="EMBL" id="NEY83184.1"/>
    </source>
</evidence>
<name>A0A6B3W704_9BACI</name>
<dbReference type="InterPro" id="IPR010432">
    <property type="entry name" value="RDD"/>
</dbReference>
<feature type="transmembrane region" description="Helical" evidence="6">
    <location>
        <begin position="30"/>
        <end position="51"/>
    </location>
</feature>
<comment type="subcellular location">
    <subcellularLocation>
        <location evidence="1">Cell membrane</location>
        <topology evidence="1">Multi-pass membrane protein</topology>
    </subcellularLocation>
</comment>
<proteinExistence type="predicted"/>
<reference evidence="9 10" key="1">
    <citation type="submission" date="2020-02" db="EMBL/GenBank/DDBJ databases">
        <title>Bacillus aquiflavi sp. nov., isolated from yellow water of strong flavor Chinese baijiu in Yibin region of China.</title>
        <authorList>
            <person name="Xie J."/>
        </authorList>
    </citation>
    <scope>NUCLEOTIDE SEQUENCE [LARGE SCALE GENOMIC DNA]</scope>
    <source>
        <strain evidence="9 10">3H-10</strain>
    </source>
</reference>
<dbReference type="Pfam" id="PF06271">
    <property type="entry name" value="RDD"/>
    <property type="match status" value="1"/>
</dbReference>
<evidence type="ECO:0000256" key="1">
    <source>
        <dbReference type="ARBA" id="ARBA00004651"/>
    </source>
</evidence>
<dbReference type="GO" id="GO:0005886">
    <property type="term" value="C:plasma membrane"/>
    <property type="evidence" value="ECO:0007669"/>
    <property type="project" value="UniProtKB-SubCell"/>
</dbReference>
<gene>
    <name evidence="9" type="ORF">G4D64_17220</name>
    <name evidence="8" type="ORF">H1Z61_17270</name>
</gene>
<dbReference type="Proteomes" id="UP000472971">
    <property type="component" value="Unassembled WGS sequence"/>
</dbReference>
<evidence type="ECO:0000256" key="5">
    <source>
        <dbReference type="ARBA" id="ARBA00023136"/>
    </source>
</evidence>
<evidence type="ECO:0000313" key="11">
    <source>
        <dbReference type="Proteomes" id="UP000570010"/>
    </source>
</evidence>
<dbReference type="Proteomes" id="UP000570010">
    <property type="component" value="Unassembled WGS sequence"/>
</dbReference>
<evidence type="ECO:0000256" key="6">
    <source>
        <dbReference type="SAM" id="Phobius"/>
    </source>
</evidence>
<evidence type="ECO:0000313" key="10">
    <source>
        <dbReference type="Proteomes" id="UP000472971"/>
    </source>
</evidence>
<sequence>MDVSLEKQTNNISNYGGFWSRFGAYMIDSIILSIPIGMINLTIFIFSLDSTGILDEFFYYERYLTTAEQEIIFFAMWKGILFCAINSILITWLYYAVSHSSKWQATIGKKIVGLKVTDLNGDRISFWRATGRCFSKMFLSGFLLIGYMIAAMTDKKQALHDLIARTIVLQN</sequence>
<dbReference type="InterPro" id="IPR051791">
    <property type="entry name" value="Pra-immunoreactive"/>
</dbReference>
<evidence type="ECO:0000313" key="8">
    <source>
        <dbReference type="EMBL" id="MBA4538825.1"/>
    </source>
</evidence>
<dbReference type="EMBL" id="JACEIO010000088">
    <property type="protein sequence ID" value="MBA4538825.1"/>
    <property type="molecule type" value="Genomic_DNA"/>
</dbReference>
<evidence type="ECO:0000256" key="2">
    <source>
        <dbReference type="ARBA" id="ARBA00022475"/>
    </source>
</evidence>
<evidence type="ECO:0000259" key="7">
    <source>
        <dbReference type="Pfam" id="PF06271"/>
    </source>
</evidence>
<evidence type="ECO:0000256" key="4">
    <source>
        <dbReference type="ARBA" id="ARBA00022989"/>
    </source>
</evidence>
<dbReference type="AlphaFoldDB" id="A0A6B3W704"/>
<feature type="transmembrane region" description="Helical" evidence="6">
    <location>
        <begin position="71"/>
        <end position="95"/>
    </location>
</feature>
<keyword evidence="10" id="KW-1185">Reference proteome</keyword>
<feature type="transmembrane region" description="Helical" evidence="6">
    <location>
        <begin position="133"/>
        <end position="152"/>
    </location>
</feature>
<protein>
    <submittedName>
        <fullName evidence="9">RDD family protein</fullName>
    </submittedName>
</protein>